<feature type="compositionally biased region" description="Acidic residues" evidence="1">
    <location>
        <begin position="702"/>
        <end position="713"/>
    </location>
</feature>
<gene>
    <name evidence="2" type="ORF">ECPE_LOCUS8618</name>
</gene>
<dbReference type="EMBL" id="UZAN01046221">
    <property type="protein sequence ID" value="VDP83881.1"/>
    <property type="molecule type" value="Genomic_DNA"/>
</dbReference>
<proteinExistence type="predicted"/>
<reference evidence="4" key="1">
    <citation type="submission" date="2016-06" db="UniProtKB">
        <authorList>
            <consortium name="WormBaseParasite"/>
        </authorList>
    </citation>
    <scope>IDENTIFICATION</scope>
</reference>
<feature type="compositionally biased region" description="Polar residues" evidence="1">
    <location>
        <begin position="662"/>
        <end position="674"/>
    </location>
</feature>
<feature type="compositionally biased region" description="Basic and acidic residues" evidence="1">
    <location>
        <begin position="413"/>
        <end position="427"/>
    </location>
</feature>
<organism evidence="4">
    <name type="scientific">Echinostoma caproni</name>
    <dbReference type="NCBI Taxonomy" id="27848"/>
    <lineage>
        <taxon>Eukaryota</taxon>
        <taxon>Metazoa</taxon>
        <taxon>Spiralia</taxon>
        <taxon>Lophotrochozoa</taxon>
        <taxon>Platyhelminthes</taxon>
        <taxon>Trematoda</taxon>
        <taxon>Digenea</taxon>
        <taxon>Plagiorchiida</taxon>
        <taxon>Echinostomata</taxon>
        <taxon>Echinostomatoidea</taxon>
        <taxon>Echinostomatidae</taxon>
        <taxon>Echinostoma</taxon>
    </lineage>
</organism>
<feature type="compositionally biased region" description="Polar residues" evidence="1">
    <location>
        <begin position="745"/>
        <end position="760"/>
    </location>
</feature>
<evidence type="ECO:0000313" key="3">
    <source>
        <dbReference type="Proteomes" id="UP000272942"/>
    </source>
</evidence>
<evidence type="ECO:0000256" key="1">
    <source>
        <dbReference type="SAM" id="MobiDB-lite"/>
    </source>
</evidence>
<feature type="compositionally biased region" description="Polar residues" evidence="1">
    <location>
        <begin position="290"/>
        <end position="299"/>
    </location>
</feature>
<dbReference type="AlphaFoldDB" id="A0A183ANT3"/>
<sequence length="783" mass="83941">MGLIVGPEPPTVGMATHENRWDSASCSFRREQPKISKSATELAVEEHFEKSLAAFNASNRSKQVLLSEGNKANSSGNMIRSPNTMSVFGRSTGTTTSSSINSGCSASFDLSSITSHNVRSNMPCLVRQCAQDHTSPQTGSIYTSTIESPSYTARTPINPGLGDGQSSESISSIRDNSAGSVHSPGENGPMQTSSSIVLATASSGSSTSSASAHNSFKPKKNWLAQYDWRQDARDVCTLSPTTPNGLLPDGLDSAGSSPASIGRDVSDMATTPNHGSQRGISSPIRFLQNKPRNNGTGEHEVSVQTVESVGLSTDDHPFVERKTRHSAEIQTDAQLIHNLSINQEIQPDENSQHSVSEPFTEDTRPRKILLLEKNGQDGAYTQSVVDQTKYGECSTQTGYHPQPIQSKRSGKTLRKDLALSPIFHDHGNNGGTAVFAKSSSNEQSLEDPSDRVSPKPVDGQSLLTQSQQNNCEPGTGSNCNAHSEKYCSHWGLSNSCSPSPAHQDGSATSAVTPVSGTTSGFFTGSTYSLDSSLGTAHTMPFDAREVDSGIDLKSVSEERNFPEHESRPDSDEMSGNQNGTDLPGCAWGMRKRASSEASPWSTLKRSRSVLTSPLPGRATCASCSSSSAELLLDAHGDEAMSTATSRLRRMEGGSHCRCCEGQNRSLTPELNGPSTKPGRDRLLIQPRQNSDPVGTQLYENNNNDDDDNEEDADERAKSMPNPLPMIYPLCKTTNLSSDRKPSSEPPSSTNRRSGTKTIGRSLSDAAALPILHLTNEKEVFVLR</sequence>
<dbReference type="Proteomes" id="UP000272942">
    <property type="component" value="Unassembled WGS sequence"/>
</dbReference>
<feature type="compositionally biased region" description="Basic and acidic residues" evidence="1">
    <location>
        <begin position="554"/>
        <end position="570"/>
    </location>
</feature>
<reference evidence="2 3" key="2">
    <citation type="submission" date="2018-11" db="EMBL/GenBank/DDBJ databases">
        <authorList>
            <consortium name="Pathogen Informatics"/>
        </authorList>
    </citation>
    <scope>NUCLEOTIDE SEQUENCE [LARGE SCALE GENOMIC DNA]</scope>
    <source>
        <strain evidence="2 3">Egypt</strain>
    </source>
</reference>
<feature type="region of interest" description="Disordered" evidence="1">
    <location>
        <begin position="660"/>
        <end position="764"/>
    </location>
</feature>
<feature type="compositionally biased region" description="Polar residues" evidence="1">
    <location>
        <begin position="268"/>
        <end position="280"/>
    </location>
</feature>
<feature type="region of interest" description="Disordered" evidence="1">
    <location>
        <begin position="239"/>
        <end position="299"/>
    </location>
</feature>
<keyword evidence="3" id="KW-1185">Reference proteome</keyword>
<dbReference type="WBParaSite" id="ECPE_0000864401-mRNA-1">
    <property type="protein sequence ID" value="ECPE_0000864401-mRNA-1"/>
    <property type="gene ID" value="ECPE_0000864401"/>
</dbReference>
<evidence type="ECO:0000313" key="2">
    <source>
        <dbReference type="EMBL" id="VDP83881.1"/>
    </source>
</evidence>
<feature type="compositionally biased region" description="Polar residues" evidence="1">
    <location>
        <begin position="393"/>
        <end position="407"/>
    </location>
</feature>
<feature type="region of interest" description="Disordered" evidence="1">
    <location>
        <begin position="134"/>
        <end position="192"/>
    </location>
</feature>
<dbReference type="OrthoDB" id="6260319at2759"/>
<feature type="region of interest" description="Disordered" evidence="1">
    <location>
        <begin position="392"/>
        <end position="461"/>
    </location>
</feature>
<feature type="region of interest" description="Disordered" evidence="1">
    <location>
        <begin position="551"/>
        <end position="591"/>
    </location>
</feature>
<protein>
    <submittedName>
        <fullName evidence="4">Protein kinase domain-containing protein</fullName>
    </submittedName>
</protein>
<name>A0A183ANT3_9TREM</name>
<feature type="compositionally biased region" description="Polar residues" evidence="1">
    <location>
        <begin position="134"/>
        <end position="155"/>
    </location>
</feature>
<accession>A0A183ANT3</accession>
<evidence type="ECO:0000313" key="4">
    <source>
        <dbReference type="WBParaSite" id="ECPE_0000864401-mRNA-1"/>
    </source>
</evidence>